<comment type="cofactor">
    <cofactor evidence="1">
        <name>FAD</name>
        <dbReference type="ChEBI" id="CHEBI:57692"/>
    </cofactor>
</comment>
<keyword evidence="2" id="KW-0001">2Fe-2S</keyword>
<dbReference type="PROSITE" id="PS51384">
    <property type="entry name" value="FAD_FR"/>
    <property type="match status" value="1"/>
</dbReference>
<dbReference type="InterPro" id="IPR012675">
    <property type="entry name" value="Beta-grasp_dom_sf"/>
</dbReference>
<keyword evidence="2" id="KW-0411">Iron-sulfur</keyword>
<keyword evidence="2" id="KW-0408">Iron</keyword>
<dbReference type="InterPro" id="IPR006058">
    <property type="entry name" value="2Fe2S_fd_BS"/>
</dbReference>
<organism evidence="6 7">
    <name type="scientific">Pandoraea anhela</name>
    <dbReference type="NCBI Taxonomy" id="2508295"/>
    <lineage>
        <taxon>Bacteria</taxon>
        <taxon>Pseudomonadati</taxon>
        <taxon>Pseudomonadota</taxon>
        <taxon>Betaproteobacteria</taxon>
        <taxon>Burkholderiales</taxon>
        <taxon>Burkholderiaceae</taxon>
        <taxon>Pandoraea</taxon>
    </lineage>
</organism>
<dbReference type="SUPFAM" id="SSF52343">
    <property type="entry name" value="Ferredoxin reductase-like, C-terminal NADP-linked domain"/>
    <property type="match status" value="1"/>
</dbReference>
<sequence>MLPSTDVFLHFADAERVHIDCRHDSTVFDAAKHAGVSLAHDCLNGSCGTCHGALLSGAVRYGVHEDALSLPRFVDKPVLPCQAKPASARVEIALPYSRASVFPKKKRTVRVASCRRVSESVWDIRCVSEGLRMFSFLPGQYVRVSPRGKGFTRAYSPYTVPGASEVGFLVREVQSGAMSGYLAGSCVESDVWDVEGPFGVFYQRSVQAPSLYIAGGTGLAPILSMLTSQIGLGNGHWPRKVVFGVSRAEDLFFVDELRQLGERLGNTSVIVTCVAESVNPGVRRGGVMEMLDEDDFIRLGEFGPVYLCGPPGMIRSAREAALAHGVASQNLLFEEFTAS</sequence>
<evidence type="ECO:0000259" key="4">
    <source>
        <dbReference type="PROSITE" id="PS51085"/>
    </source>
</evidence>
<dbReference type="PROSITE" id="PS00197">
    <property type="entry name" value="2FE2S_FER_1"/>
    <property type="match status" value="1"/>
</dbReference>
<feature type="domain" description="FAD-binding FR-type" evidence="5">
    <location>
        <begin position="104"/>
        <end position="204"/>
    </location>
</feature>
<feature type="domain" description="2Fe-2S ferredoxin-type" evidence="4">
    <location>
        <begin position="5"/>
        <end position="98"/>
    </location>
</feature>
<dbReference type="Gene3D" id="3.40.50.80">
    <property type="entry name" value="Nucleotide-binding domain of ferredoxin-NADP reductase (FNR) module"/>
    <property type="match status" value="1"/>
</dbReference>
<reference evidence="6 7" key="1">
    <citation type="submission" date="2019-08" db="EMBL/GenBank/DDBJ databases">
        <authorList>
            <person name="Peeters C."/>
        </authorList>
    </citation>
    <scope>NUCLEOTIDE SEQUENCE [LARGE SCALE GENOMIC DNA]</scope>
    <source>
        <strain evidence="6 7">LMG 31108</strain>
    </source>
</reference>
<dbReference type="Proteomes" id="UP000406256">
    <property type="component" value="Unassembled WGS sequence"/>
</dbReference>
<keyword evidence="6" id="KW-0560">Oxidoreductase</keyword>
<dbReference type="InterPro" id="IPR001041">
    <property type="entry name" value="2Fe-2S_ferredoxin-type"/>
</dbReference>
<dbReference type="Gene3D" id="3.10.20.30">
    <property type="match status" value="1"/>
</dbReference>
<dbReference type="GO" id="GO:0051537">
    <property type="term" value="F:2 iron, 2 sulfur cluster binding"/>
    <property type="evidence" value="ECO:0007669"/>
    <property type="project" value="UniProtKB-KW"/>
</dbReference>
<dbReference type="PRINTS" id="PR00371">
    <property type="entry name" value="FPNCR"/>
</dbReference>
<evidence type="ECO:0000256" key="3">
    <source>
        <dbReference type="ARBA" id="ARBA00034078"/>
    </source>
</evidence>
<dbReference type="OrthoDB" id="9806195at2"/>
<dbReference type="InterPro" id="IPR050415">
    <property type="entry name" value="MRET"/>
</dbReference>
<evidence type="ECO:0000313" key="6">
    <source>
        <dbReference type="EMBL" id="VVE23240.1"/>
    </source>
</evidence>
<dbReference type="Pfam" id="PF00175">
    <property type="entry name" value="NAD_binding_1"/>
    <property type="match status" value="1"/>
</dbReference>
<dbReference type="InterPro" id="IPR001709">
    <property type="entry name" value="Flavoprot_Pyr_Nucl_cyt_Rdtase"/>
</dbReference>
<evidence type="ECO:0000256" key="2">
    <source>
        <dbReference type="ARBA" id="ARBA00022714"/>
    </source>
</evidence>
<evidence type="ECO:0000313" key="7">
    <source>
        <dbReference type="Proteomes" id="UP000406256"/>
    </source>
</evidence>
<keyword evidence="6" id="KW-0223">Dioxygenase</keyword>
<dbReference type="InterPro" id="IPR017927">
    <property type="entry name" value="FAD-bd_FR_type"/>
</dbReference>
<keyword evidence="2" id="KW-0479">Metal-binding</keyword>
<dbReference type="InterPro" id="IPR008333">
    <property type="entry name" value="Cbr1-like_FAD-bd_dom"/>
</dbReference>
<dbReference type="Gene3D" id="2.40.30.10">
    <property type="entry name" value="Translation factors"/>
    <property type="match status" value="1"/>
</dbReference>
<dbReference type="InterPro" id="IPR036010">
    <property type="entry name" value="2Fe-2S_ferredoxin-like_sf"/>
</dbReference>
<evidence type="ECO:0000256" key="1">
    <source>
        <dbReference type="ARBA" id="ARBA00001974"/>
    </source>
</evidence>
<dbReference type="PANTHER" id="PTHR47354:SF5">
    <property type="entry name" value="PROTEIN RFBI"/>
    <property type="match status" value="1"/>
</dbReference>
<dbReference type="InterPro" id="IPR039261">
    <property type="entry name" value="FNR_nucleotide-bd"/>
</dbReference>
<dbReference type="PANTHER" id="PTHR47354">
    <property type="entry name" value="NADH OXIDOREDUCTASE HCR"/>
    <property type="match status" value="1"/>
</dbReference>
<dbReference type="Pfam" id="PF00111">
    <property type="entry name" value="Fer2"/>
    <property type="match status" value="1"/>
</dbReference>
<dbReference type="GO" id="GO:0051213">
    <property type="term" value="F:dioxygenase activity"/>
    <property type="evidence" value="ECO:0007669"/>
    <property type="project" value="UniProtKB-KW"/>
</dbReference>
<dbReference type="RefSeq" id="WP_150669833.1">
    <property type="nucleotide sequence ID" value="NZ_CABPSB010000011.1"/>
</dbReference>
<dbReference type="EMBL" id="CABPSB010000011">
    <property type="protein sequence ID" value="VVE23240.1"/>
    <property type="molecule type" value="Genomic_DNA"/>
</dbReference>
<dbReference type="PRINTS" id="PR00410">
    <property type="entry name" value="PHEHYDRXLASE"/>
</dbReference>
<dbReference type="SUPFAM" id="SSF54292">
    <property type="entry name" value="2Fe-2S ferredoxin-like"/>
    <property type="match status" value="1"/>
</dbReference>
<dbReference type="PROSITE" id="PS51085">
    <property type="entry name" value="2FE2S_FER_2"/>
    <property type="match status" value="1"/>
</dbReference>
<evidence type="ECO:0000259" key="5">
    <source>
        <dbReference type="PROSITE" id="PS51384"/>
    </source>
</evidence>
<dbReference type="SUPFAM" id="SSF63380">
    <property type="entry name" value="Riboflavin synthase domain-like"/>
    <property type="match status" value="1"/>
</dbReference>
<dbReference type="InterPro" id="IPR001433">
    <property type="entry name" value="OxRdtase_FAD/NAD-bd"/>
</dbReference>
<dbReference type="InterPro" id="IPR017938">
    <property type="entry name" value="Riboflavin_synthase-like_b-brl"/>
</dbReference>
<dbReference type="AlphaFoldDB" id="A0A5E4WI67"/>
<gene>
    <name evidence="6" type="primary">benC</name>
    <name evidence="6" type="ORF">PAN31108_03242</name>
</gene>
<accession>A0A5E4WI67</accession>
<dbReference type="CDD" id="cd00207">
    <property type="entry name" value="fer2"/>
    <property type="match status" value="1"/>
</dbReference>
<protein>
    <submittedName>
        <fullName evidence="6">Benzoate 1,2-dioxygenase electron transfer component</fullName>
    </submittedName>
</protein>
<keyword evidence="7" id="KW-1185">Reference proteome</keyword>
<proteinExistence type="predicted"/>
<comment type="cofactor">
    <cofactor evidence="3">
        <name>[2Fe-2S] cluster</name>
        <dbReference type="ChEBI" id="CHEBI:190135"/>
    </cofactor>
</comment>
<name>A0A5E4WI67_9BURK</name>
<dbReference type="Pfam" id="PF00970">
    <property type="entry name" value="FAD_binding_6"/>
    <property type="match status" value="1"/>
</dbReference>